<gene>
    <name evidence="5" type="ORF">CJOHNSTONI_LOCUS9234</name>
</gene>
<dbReference type="InterPro" id="IPR003380">
    <property type="entry name" value="SKI/SNO/DAC"/>
</dbReference>
<dbReference type="OrthoDB" id="6436112at2759"/>
<dbReference type="Proteomes" id="UP000746747">
    <property type="component" value="Unassembled WGS sequence"/>
</dbReference>
<keyword evidence="2" id="KW-0539">Nucleus</keyword>
<dbReference type="GO" id="GO:0005667">
    <property type="term" value="C:transcription regulator complex"/>
    <property type="evidence" value="ECO:0007669"/>
    <property type="project" value="TreeGrafter"/>
</dbReference>
<dbReference type="PANTHER" id="PTHR12577">
    <property type="entry name" value="DACHSHUND"/>
    <property type="match status" value="1"/>
</dbReference>
<evidence type="ECO:0000256" key="2">
    <source>
        <dbReference type="ARBA" id="ARBA00023242"/>
    </source>
</evidence>
<dbReference type="InterPro" id="IPR009061">
    <property type="entry name" value="DNA-bd_dom_put_sf"/>
</dbReference>
<dbReference type="GO" id="GO:0005634">
    <property type="term" value="C:nucleus"/>
    <property type="evidence" value="ECO:0007669"/>
    <property type="project" value="UniProtKB-SubCell"/>
</dbReference>
<evidence type="ECO:0000256" key="3">
    <source>
        <dbReference type="ARBA" id="ARBA00038192"/>
    </source>
</evidence>
<dbReference type="GO" id="GO:0000978">
    <property type="term" value="F:RNA polymerase II cis-regulatory region sequence-specific DNA binding"/>
    <property type="evidence" value="ECO:0007669"/>
    <property type="project" value="TreeGrafter"/>
</dbReference>
<dbReference type="SUPFAM" id="SSF46955">
    <property type="entry name" value="Putative DNA-binding domain"/>
    <property type="match status" value="1"/>
</dbReference>
<comment type="caution">
    <text evidence="5">The sequence shown here is derived from an EMBL/GenBank/DDBJ whole genome shotgun (WGS) entry which is preliminary data.</text>
</comment>
<dbReference type="FunFam" id="3.10.260.20:FF:000001">
    <property type="entry name" value="Dachshund homolog 1"/>
    <property type="match status" value="1"/>
</dbReference>
<evidence type="ECO:0000313" key="5">
    <source>
        <dbReference type="EMBL" id="CAG9539654.1"/>
    </source>
</evidence>
<comment type="subcellular location">
    <subcellularLocation>
        <location evidence="1">Nucleus</location>
    </subcellularLocation>
</comment>
<reference evidence="5" key="1">
    <citation type="submission" date="2021-09" db="EMBL/GenBank/DDBJ databases">
        <authorList>
            <consortium name="Pathogen Informatics"/>
        </authorList>
    </citation>
    <scope>NUCLEOTIDE SEQUENCE</scope>
</reference>
<evidence type="ECO:0000256" key="1">
    <source>
        <dbReference type="ARBA" id="ARBA00004123"/>
    </source>
</evidence>
<dbReference type="InterPro" id="IPR037000">
    <property type="entry name" value="Ski_DNA-bd_sf"/>
</dbReference>
<protein>
    <recommendedName>
        <fullName evidence="4">SKI/SNO/DAC domain-containing protein</fullName>
    </recommendedName>
</protein>
<dbReference type="PANTHER" id="PTHR12577:SF6">
    <property type="entry name" value="DACHSHUND, ISOFORM B"/>
    <property type="match status" value="1"/>
</dbReference>
<evidence type="ECO:0000313" key="6">
    <source>
        <dbReference type="Proteomes" id="UP000746747"/>
    </source>
</evidence>
<sequence>MISCNDIKSIESVNNARIYAYRGEKIAGFELQGIRMICLPQAYQTFLKNVISGLHIVHSKLKRLQTRLVICNVEQIRALRNLGAIQQGVNRCKLISCSDFDQLYDDCYKIHHRSGGSAKRSLERLNTQNDMSKKPKYTSDTIESSVSVEGTVVPFTTTTTQQIAVQHLMAATATAITASESLPSTEQTMDIIIPDHEFSASLSSIPLNLTKNANNHQYENDSNASQKRISSGNSKCIHQNDCSIQDASTEYMEASQVMLSKLISLIEIATLNLKTEHELIENEKSFICKLKKDFECKQNEYDKIKRELSMEQQKAKIYFQRYCKAKRESLKLKEKLIDLNDHINTTAKCE</sequence>
<organism evidence="5 6">
    <name type="scientific">Cercopithifilaria johnstoni</name>
    <dbReference type="NCBI Taxonomy" id="2874296"/>
    <lineage>
        <taxon>Eukaryota</taxon>
        <taxon>Metazoa</taxon>
        <taxon>Ecdysozoa</taxon>
        <taxon>Nematoda</taxon>
        <taxon>Chromadorea</taxon>
        <taxon>Rhabditida</taxon>
        <taxon>Spirurina</taxon>
        <taxon>Spiruromorpha</taxon>
        <taxon>Filarioidea</taxon>
        <taxon>Onchocercidae</taxon>
        <taxon>Cercopithifilaria</taxon>
    </lineage>
</organism>
<comment type="similarity">
    <text evidence="3">Belongs to the DACH/dachshund family.</text>
</comment>
<dbReference type="AlphaFoldDB" id="A0A8J2Q936"/>
<dbReference type="EMBL" id="CAKAEH010001822">
    <property type="protein sequence ID" value="CAG9539654.1"/>
    <property type="molecule type" value="Genomic_DNA"/>
</dbReference>
<proteinExistence type="inferred from homology"/>
<dbReference type="Pfam" id="PF02437">
    <property type="entry name" value="Ski_Sno_DHD"/>
    <property type="match status" value="1"/>
</dbReference>
<name>A0A8J2Q936_9BILA</name>
<dbReference type="InterPro" id="IPR052417">
    <property type="entry name" value="Dachshund_domain"/>
</dbReference>
<dbReference type="GO" id="GO:0000981">
    <property type="term" value="F:DNA-binding transcription factor activity, RNA polymerase II-specific"/>
    <property type="evidence" value="ECO:0007669"/>
    <property type="project" value="TreeGrafter"/>
</dbReference>
<accession>A0A8J2Q936</accession>
<dbReference type="Gene3D" id="3.10.260.20">
    <property type="entry name" value="Ski"/>
    <property type="match status" value="1"/>
</dbReference>
<feature type="domain" description="SKI/SNO/DAC" evidence="4">
    <location>
        <begin position="14"/>
        <end position="108"/>
    </location>
</feature>
<evidence type="ECO:0000259" key="4">
    <source>
        <dbReference type="Pfam" id="PF02437"/>
    </source>
</evidence>
<keyword evidence="6" id="KW-1185">Reference proteome</keyword>